<organism evidence="2 3">
    <name type="scientific">Luedemannella flava</name>
    <dbReference type="NCBI Taxonomy" id="349316"/>
    <lineage>
        <taxon>Bacteria</taxon>
        <taxon>Bacillati</taxon>
        <taxon>Actinomycetota</taxon>
        <taxon>Actinomycetes</taxon>
        <taxon>Micromonosporales</taxon>
        <taxon>Micromonosporaceae</taxon>
        <taxon>Luedemannella</taxon>
    </lineage>
</organism>
<proteinExistence type="predicted"/>
<sequence length="661" mass="74290">MSQPTLPPSEHQDATLPVAHPHRLELLKVDLVGGGRKVDFRPGLNIILGDITTGKTTLVRLIRAMLGTMPDGLPPEVDYVTAIRGRVILGTRAWQIYRPRTTTSDALVEISEEDSDPGREVFSIRLPVARSDRTYSTFLLDQLQMPVVNVPQARGEPTGTLTPVTMTDWLGYCVITGDELDTQVFGHLRTYRNIKRRWIFELAYGYYEPELALLNAGLRSVELQLASLDHDAAVRAKFLAETPFANPEALELQLAEYSTELESVMAQRRQLGGTAGEVPGVRELRQTLLATRTRRADIADQLVRLEAQIADLSDLRRQLSSQSARLTRAIVADEWLVDFDFIVCPRCGNDINPGRTDPHLCYLCLQEPRPAASQAQLLAEQDRISSQIRETDEVSNSRSAAAEQLRRDAARLDQLVDELAADLDQRTEAFVSERATQIEYLAAQQARLEVEIKRLHEYAGLLRRHQEHLDGRETLEAKREELTTRINSRELSQLDADENVVALERRMLEYLEELHIPNLGQELTVKINRKTYLPEVSGRTFDELSSQGLKTLVNIAHALAHHTVAIDRNLPMPGLLILDGLSANSGHEGFDLDRVRDVYRLLRRVTQEERYRDALQVIAVDNELARHILLEFADLVVLTLTQDDRLIRIPKAADGAAAQGA</sequence>
<dbReference type="RefSeq" id="WP_344127929.1">
    <property type="nucleotide sequence ID" value="NZ_BAAALT010000039.1"/>
</dbReference>
<name>A0ABP4XX56_9ACTN</name>
<accession>A0ABP4XX56</accession>
<feature type="coiled-coil region" evidence="1">
    <location>
        <begin position="295"/>
        <end position="322"/>
    </location>
</feature>
<comment type="caution">
    <text evidence="2">The sequence shown here is derived from an EMBL/GenBank/DDBJ whole genome shotgun (WGS) entry which is preliminary data.</text>
</comment>
<dbReference type="InterPro" id="IPR027417">
    <property type="entry name" value="P-loop_NTPase"/>
</dbReference>
<evidence type="ECO:0000256" key="1">
    <source>
        <dbReference type="SAM" id="Coils"/>
    </source>
</evidence>
<evidence type="ECO:0008006" key="4">
    <source>
        <dbReference type="Google" id="ProtNLM"/>
    </source>
</evidence>
<dbReference type="SUPFAM" id="SSF52540">
    <property type="entry name" value="P-loop containing nucleoside triphosphate hydrolases"/>
    <property type="match status" value="1"/>
</dbReference>
<dbReference type="Proteomes" id="UP001500218">
    <property type="component" value="Unassembled WGS sequence"/>
</dbReference>
<dbReference type="EMBL" id="BAAALT010000039">
    <property type="protein sequence ID" value="GAA1795146.1"/>
    <property type="molecule type" value="Genomic_DNA"/>
</dbReference>
<dbReference type="Gene3D" id="3.40.50.300">
    <property type="entry name" value="P-loop containing nucleotide triphosphate hydrolases"/>
    <property type="match status" value="2"/>
</dbReference>
<protein>
    <recommendedName>
        <fullName evidence="4">Rad50/SbcC-type AAA domain-containing protein</fullName>
    </recommendedName>
</protein>
<evidence type="ECO:0000313" key="3">
    <source>
        <dbReference type="Proteomes" id="UP001500218"/>
    </source>
</evidence>
<keyword evidence="1" id="KW-0175">Coiled coil</keyword>
<reference evidence="3" key="1">
    <citation type="journal article" date="2019" name="Int. J. Syst. Evol. Microbiol.">
        <title>The Global Catalogue of Microorganisms (GCM) 10K type strain sequencing project: providing services to taxonomists for standard genome sequencing and annotation.</title>
        <authorList>
            <consortium name="The Broad Institute Genomics Platform"/>
            <consortium name="The Broad Institute Genome Sequencing Center for Infectious Disease"/>
            <person name="Wu L."/>
            <person name="Ma J."/>
        </authorList>
    </citation>
    <scope>NUCLEOTIDE SEQUENCE [LARGE SCALE GENOMIC DNA]</scope>
    <source>
        <strain evidence="3">JCM 13250</strain>
    </source>
</reference>
<evidence type="ECO:0000313" key="2">
    <source>
        <dbReference type="EMBL" id="GAA1795146.1"/>
    </source>
</evidence>
<keyword evidence="3" id="KW-1185">Reference proteome</keyword>
<gene>
    <name evidence="2" type="ORF">GCM10009682_16090</name>
</gene>